<gene>
    <name evidence="1" type="ORF">A3G49_00400</name>
</gene>
<accession>A0A1G2LMA0</accession>
<organism evidence="1 2">
    <name type="scientific">Candidatus Sungbacteria bacterium RIFCSPLOWO2_12_FULL_41_11</name>
    <dbReference type="NCBI Taxonomy" id="1802286"/>
    <lineage>
        <taxon>Bacteria</taxon>
        <taxon>Candidatus Sungiibacteriota</taxon>
    </lineage>
</organism>
<sequence length="61" mass="6728">MLATGVIKINYGRAPGNFTRVKFSDRGGLAFGEEHGTNLTLRRGSGQEGCCLDFYIKKFLD</sequence>
<comment type="caution">
    <text evidence="1">The sequence shown here is derived from an EMBL/GenBank/DDBJ whole genome shotgun (WGS) entry which is preliminary data.</text>
</comment>
<dbReference type="Proteomes" id="UP000177171">
    <property type="component" value="Unassembled WGS sequence"/>
</dbReference>
<protein>
    <submittedName>
        <fullName evidence="1">Uncharacterized protein</fullName>
    </submittedName>
</protein>
<proteinExistence type="predicted"/>
<evidence type="ECO:0000313" key="1">
    <source>
        <dbReference type="EMBL" id="OHA12770.1"/>
    </source>
</evidence>
<reference evidence="1 2" key="1">
    <citation type="journal article" date="2016" name="Nat. Commun.">
        <title>Thousands of microbial genomes shed light on interconnected biogeochemical processes in an aquifer system.</title>
        <authorList>
            <person name="Anantharaman K."/>
            <person name="Brown C.T."/>
            <person name="Hug L.A."/>
            <person name="Sharon I."/>
            <person name="Castelle C.J."/>
            <person name="Probst A.J."/>
            <person name="Thomas B.C."/>
            <person name="Singh A."/>
            <person name="Wilkins M.J."/>
            <person name="Karaoz U."/>
            <person name="Brodie E.L."/>
            <person name="Williams K.H."/>
            <person name="Hubbard S.S."/>
            <person name="Banfield J.F."/>
        </authorList>
    </citation>
    <scope>NUCLEOTIDE SEQUENCE [LARGE SCALE GENOMIC DNA]</scope>
</reference>
<name>A0A1G2LMA0_9BACT</name>
<dbReference type="EMBL" id="MHQY01000041">
    <property type="protein sequence ID" value="OHA12770.1"/>
    <property type="molecule type" value="Genomic_DNA"/>
</dbReference>
<dbReference type="AlphaFoldDB" id="A0A1G2LMA0"/>
<evidence type="ECO:0000313" key="2">
    <source>
        <dbReference type="Proteomes" id="UP000177171"/>
    </source>
</evidence>